<evidence type="ECO:0000256" key="2">
    <source>
        <dbReference type="ARBA" id="ARBA00004298"/>
    </source>
</evidence>
<dbReference type="Proteomes" id="UP000011518">
    <property type="component" value="Unassembled WGS sequence"/>
</dbReference>
<keyword evidence="6" id="KW-0813">Transport</keyword>
<keyword evidence="12" id="KW-0496">Mitochondrion</keyword>
<evidence type="ECO:0000256" key="6">
    <source>
        <dbReference type="ARBA" id="ARBA00022448"/>
    </source>
</evidence>
<evidence type="ECO:0000256" key="4">
    <source>
        <dbReference type="ARBA" id="ARBA00011533"/>
    </source>
</evidence>
<evidence type="ECO:0000256" key="16">
    <source>
        <dbReference type="SAM" id="Phobius"/>
    </source>
</evidence>
<evidence type="ECO:0000256" key="8">
    <source>
        <dbReference type="ARBA" id="ARBA00022692"/>
    </source>
</evidence>
<sequence>MSFPEYKQYGLATLHTTLDPSEYNVSSETRQVQAEQFAIRSWLKRGYLLQYNDPNSRGFIEDPTLIHWTYARSANIYPNFRPTPKNSLLGALLGLGPLFLWYYVFKKGRDTKEKLIQEGKLNQTFNITY</sequence>
<keyword evidence="8 16" id="KW-0812">Transmembrane</keyword>
<evidence type="ECO:0000256" key="5">
    <source>
        <dbReference type="ARBA" id="ARBA00018681"/>
    </source>
</evidence>
<evidence type="ECO:0000256" key="3">
    <source>
        <dbReference type="ARBA" id="ARBA00007260"/>
    </source>
</evidence>
<reference evidence="18" key="1">
    <citation type="submission" date="2012-07" db="EMBL/GenBank/DDBJ databases">
        <title>Genome of the Chinese tree shrew, a rising model animal genetically related to primates.</title>
        <authorList>
            <person name="Zhang G."/>
            <person name="Fan Y."/>
            <person name="Yao Y."/>
            <person name="Huang Z."/>
        </authorList>
    </citation>
    <scope>NUCLEOTIDE SEQUENCE [LARGE SCALE GENOMIC DNA]</scope>
</reference>
<organism evidence="17 18">
    <name type="scientific">Tupaia chinensis</name>
    <name type="common">Chinese tree shrew</name>
    <name type="synonym">Tupaia belangeri chinensis</name>
    <dbReference type="NCBI Taxonomy" id="246437"/>
    <lineage>
        <taxon>Eukaryota</taxon>
        <taxon>Metazoa</taxon>
        <taxon>Chordata</taxon>
        <taxon>Craniata</taxon>
        <taxon>Vertebrata</taxon>
        <taxon>Euteleostomi</taxon>
        <taxon>Mammalia</taxon>
        <taxon>Eutheria</taxon>
        <taxon>Euarchontoglires</taxon>
        <taxon>Scandentia</taxon>
        <taxon>Tupaiidae</taxon>
        <taxon>Tupaia</taxon>
    </lineage>
</organism>
<gene>
    <name evidence="17" type="ORF">TREES_T100006559</name>
</gene>
<dbReference type="InterPro" id="IPR009866">
    <property type="entry name" value="NADH_UbQ_OxRdtase_NDUFB4_su"/>
</dbReference>
<protein>
    <recommendedName>
        <fullName evidence="5">NADH dehydrogenase [ubiquinone] 1 beta subcomplex subunit 4</fullName>
    </recommendedName>
    <alternativeName>
        <fullName evidence="14">Complex I-B15</fullName>
    </alternativeName>
    <alternativeName>
        <fullName evidence="15">NADH-ubiquinone oxidoreductase B15 subunit</fullName>
    </alternativeName>
</protein>
<evidence type="ECO:0000256" key="11">
    <source>
        <dbReference type="ARBA" id="ARBA00022989"/>
    </source>
</evidence>
<reference evidence="18" key="2">
    <citation type="journal article" date="2013" name="Nat. Commun.">
        <title>Genome of the Chinese tree shrew.</title>
        <authorList>
            <person name="Fan Y."/>
            <person name="Huang Z.Y."/>
            <person name="Cao C.C."/>
            <person name="Chen C.S."/>
            <person name="Chen Y.X."/>
            <person name="Fan D.D."/>
            <person name="He J."/>
            <person name="Hou H.L."/>
            <person name="Hu L."/>
            <person name="Hu X.T."/>
            <person name="Jiang X.T."/>
            <person name="Lai R."/>
            <person name="Lang Y.S."/>
            <person name="Liang B."/>
            <person name="Liao S.G."/>
            <person name="Mu D."/>
            <person name="Ma Y.Y."/>
            <person name="Niu Y.Y."/>
            <person name="Sun X.Q."/>
            <person name="Xia J.Q."/>
            <person name="Xiao J."/>
            <person name="Xiong Z.Q."/>
            <person name="Xu L."/>
            <person name="Yang L."/>
            <person name="Zhang Y."/>
            <person name="Zhao W."/>
            <person name="Zhao X.D."/>
            <person name="Zheng Y.T."/>
            <person name="Zhou J.M."/>
            <person name="Zhu Y.B."/>
            <person name="Zhang G.J."/>
            <person name="Wang J."/>
            <person name="Yao Y.G."/>
        </authorList>
    </citation>
    <scope>NUCLEOTIDE SEQUENCE [LARGE SCALE GENOMIC DNA]</scope>
</reference>
<proteinExistence type="inferred from homology"/>
<evidence type="ECO:0000256" key="15">
    <source>
        <dbReference type="ARBA" id="ARBA00030987"/>
    </source>
</evidence>
<evidence type="ECO:0000256" key="9">
    <source>
        <dbReference type="ARBA" id="ARBA00022792"/>
    </source>
</evidence>
<evidence type="ECO:0000256" key="1">
    <source>
        <dbReference type="ARBA" id="ARBA00003195"/>
    </source>
</evidence>
<dbReference type="STRING" id="246437.L9KUV2"/>
<evidence type="ECO:0000313" key="17">
    <source>
        <dbReference type="EMBL" id="ELW64957.1"/>
    </source>
</evidence>
<evidence type="ECO:0000256" key="13">
    <source>
        <dbReference type="ARBA" id="ARBA00023136"/>
    </source>
</evidence>
<dbReference type="AlphaFoldDB" id="L9KUV2"/>
<dbReference type="InParanoid" id="L9KUV2"/>
<evidence type="ECO:0000256" key="12">
    <source>
        <dbReference type="ARBA" id="ARBA00023128"/>
    </source>
</evidence>
<keyword evidence="7" id="KW-0679">Respiratory chain</keyword>
<evidence type="ECO:0000313" key="18">
    <source>
        <dbReference type="Proteomes" id="UP000011518"/>
    </source>
</evidence>
<dbReference type="PANTHER" id="PTHR15469:SF0">
    <property type="entry name" value="NADH DEHYDROGENASE [UBIQUINONE] 1 BETA SUBCOMPLEX SUBUNIT 4"/>
    <property type="match status" value="1"/>
</dbReference>
<comment type="subunit">
    <text evidence="4">Complex I is composed of 45 different subunits.</text>
</comment>
<evidence type="ECO:0000256" key="14">
    <source>
        <dbReference type="ARBA" id="ARBA00030212"/>
    </source>
</evidence>
<dbReference type="EMBL" id="KB320706">
    <property type="protein sequence ID" value="ELW64957.1"/>
    <property type="molecule type" value="Genomic_DNA"/>
</dbReference>
<keyword evidence="10" id="KW-0249">Electron transport</keyword>
<evidence type="ECO:0000256" key="7">
    <source>
        <dbReference type="ARBA" id="ARBA00022660"/>
    </source>
</evidence>
<dbReference type="GO" id="GO:0005743">
    <property type="term" value="C:mitochondrial inner membrane"/>
    <property type="evidence" value="ECO:0007669"/>
    <property type="project" value="UniProtKB-SubCell"/>
</dbReference>
<name>L9KUV2_TUPCH</name>
<comment type="similarity">
    <text evidence="3">Belongs to the complex I NDUFB4 subunit family.</text>
</comment>
<keyword evidence="9" id="KW-0999">Mitochondrion inner membrane</keyword>
<feature type="transmembrane region" description="Helical" evidence="16">
    <location>
        <begin position="87"/>
        <end position="105"/>
    </location>
</feature>
<dbReference type="Pfam" id="PF07225">
    <property type="entry name" value="NDUF_B4"/>
    <property type="match status" value="1"/>
</dbReference>
<dbReference type="PANTHER" id="PTHR15469">
    <property type="entry name" value="NADH-UBIQUINONE OXIDOREDUCTASE B15 SUBUNIT"/>
    <property type="match status" value="1"/>
</dbReference>
<comment type="function">
    <text evidence="1">Accessory subunit of the mitochondrial membrane respiratory chain NADH dehydrogenase (Complex I), that is believed not to be involved in catalysis. Complex I functions in the transfer of electrons from NADH to the respiratory chain. The immediate electron acceptor for the enzyme is believed to be ubiquinone.</text>
</comment>
<comment type="subcellular location">
    <subcellularLocation>
        <location evidence="2">Mitochondrion inner membrane</location>
        <topology evidence="2">Single-pass membrane protein</topology>
        <orientation evidence="2">Matrix side</orientation>
    </subcellularLocation>
</comment>
<keyword evidence="13 16" id="KW-0472">Membrane</keyword>
<evidence type="ECO:0000256" key="10">
    <source>
        <dbReference type="ARBA" id="ARBA00022982"/>
    </source>
</evidence>
<keyword evidence="18" id="KW-1185">Reference proteome</keyword>
<accession>L9KUV2</accession>
<keyword evidence="17" id="KW-0830">Ubiquinone</keyword>
<keyword evidence="11 16" id="KW-1133">Transmembrane helix</keyword>
<dbReference type="FunCoup" id="L9KUV2">
    <property type="interactions" value="687"/>
</dbReference>